<dbReference type="GO" id="GO:0016829">
    <property type="term" value="F:lyase activity"/>
    <property type="evidence" value="ECO:0007669"/>
    <property type="project" value="UniProtKB-KW"/>
</dbReference>
<dbReference type="AlphaFoldDB" id="A0A6G1HYN6"/>
<dbReference type="Pfam" id="PF01149">
    <property type="entry name" value="Fapy_DNA_glyco"/>
    <property type="match status" value="1"/>
</dbReference>
<comment type="catalytic activity">
    <reaction evidence="1">
        <text>Hydrolysis of DNA containing ring-opened 7-methylguanine residues, releasing 2,6-diamino-4-hydroxy-5-(N-methyl)formamidopyrimidine.</text>
        <dbReference type="EC" id="3.2.2.23"/>
    </reaction>
</comment>
<proteinExistence type="inferred from homology"/>
<evidence type="ECO:0000256" key="10">
    <source>
        <dbReference type="SAM" id="MobiDB-lite"/>
    </source>
</evidence>
<evidence type="ECO:0000313" key="13">
    <source>
        <dbReference type="Proteomes" id="UP000799640"/>
    </source>
</evidence>
<feature type="compositionally biased region" description="Basic residues" evidence="10">
    <location>
        <begin position="350"/>
        <end position="360"/>
    </location>
</feature>
<dbReference type="SUPFAM" id="SSF46946">
    <property type="entry name" value="S13-like H2TH domain"/>
    <property type="match status" value="1"/>
</dbReference>
<dbReference type="Gene3D" id="1.10.8.50">
    <property type="match status" value="1"/>
</dbReference>
<gene>
    <name evidence="12" type="ORF">EJ06DRAFT_581368</name>
</gene>
<dbReference type="GO" id="GO:0005634">
    <property type="term" value="C:nucleus"/>
    <property type="evidence" value="ECO:0007669"/>
    <property type="project" value="TreeGrafter"/>
</dbReference>
<keyword evidence="5" id="KW-0238">DNA-binding</keyword>
<dbReference type="PANTHER" id="PTHR22993">
    <property type="entry name" value="FORMAMIDOPYRIMIDINE-DNA GLYCOSYLASE"/>
    <property type="match status" value="1"/>
</dbReference>
<feature type="compositionally biased region" description="Basic residues" evidence="10">
    <location>
        <begin position="440"/>
        <end position="449"/>
    </location>
</feature>
<dbReference type="Proteomes" id="UP000799640">
    <property type="component" value="Unassembled WGS sequence"/>
</dbReference>
<dbReference type="GO" id="GO:0008534">
    <property type="term" value="F:oxidized purine nucleobase lesion DNA N-glycosylase activity"/>
    <property type="evidence" value="ECO:0007669"/>
    <property type="project" value="UniProtKB-EC"/>
</dbReference>
<keyword evidence="6" id="KW-0234">DNA repair</keyword>
<dbReference type="InterPro" id="IPR010979">
    <property type="entry name" value="Ribosomal_uS13-like_H2TH"/>
</dbReference>
<evidence type="ECO:0000259" key="11">
    <source>
        <dbReference type="PROSITE" id="PS51068"/>
    </source>
</evidence>
<feature type="region of interest" description="Disordered" evidence="10">
    <location>
        <begin position="291"/>
        <end position="449"/>
    </location>
</feature>
<name>A0A6G1HYN6_9PEZI</name>
<evidence type="ECO:0000256" key="5">
    <source>
        <dbReference type="ARBA" id="ARBA00023125"/>
    </source>
</evidence>
<comment type="similarity">
    <text evidence="2">Belongs to the FPG family.</text>
</comment>
<dbReference type="FunFam" id="1.10.8.50:FF:000009">
    <property type="entry name" value="Formamidopyrimidine-DNA glycosylase"/>
    <property type="match status" value="1"/>
</dbReference>
<evidence type="ECO:0000256" key="1">
    <source>
        <dbReference type="ARBA" id="ARBA00001668"/>
    </source>
</evidence>
<keyword evidence="4" id="KW-0378">Hydrolase</keyword>
<evidence type="ECO:0000256" key="8">
    <source>
        <dbReference type="ARBA" id="ARBA00023268"/>
    </source>
</evidence>
<dbReference type="PANTHER" id="PTHR22993:SF9">
    <property type="entry name" value="FORMAMIDOPYRIMIDINE-DNA GLYCOSYLASE"/>
    <property type="match status" value="1"/>
</dbReference>
<keyword evidence="8" id="KW-0511">Multifunctional enzyme</keyword>
<dbReference type="PROSITE" id="PS51068">
    <property type="entry name" value="FPG_CAT"/>
    <property type="match status" value="1"/>
</dbReference>
<accession>A0A6G1HYN6</accession>
<evidence type="ECO:0000256" key="7">
    <source>
        <dbReference type="ARBA" id="ARBA00023239"/>
    </source>
</evidence>
<sequence length="449" mass="50547">MPEIGEVARVVHYLKKHTVGRTINAIKTEDDPIVYGKGGTSAAEFQEALTGKRVVDVRQQGKYFWMVMDSPPHPLMHLGMTGWIKFSNDDTAYYRPVKEEEKVWPPKFMKFILEIEGSPDCQVAFVDPRRLGRVRLVNVDADKMRQTTPLKENGPDPIVDKDILTREWLKTKLNSKKVPIKALLLDQANISGVGNWVGDEVLYQAKIHPEQYSNTFDDEQIGRLHDALFEVCQVACETLADSSQFPKSWLMHYRWSKGKTNANTLPTGEKITFLKVGGRTSAVVLSVQKKTGAVASDVKKEDEEDEKPKARGKQAKQPAPKKKDLDDDEDEKPKARGKQAKKPAPQKAKAVPKSKGKKRKDIASDEESEEESEDEPEEESEEESEEEKPKKATLVRTQKASKPAATSNGDSKKRKGAAVKEPRAKATKKPKQEEPAANLRQRRSTRIKR</sequence>
<keyword evidence="3" id="KW-0227">DNA damage</keyword>
<dbReference type="InterPro" id="IPR012319">
    <property type="entry name" value="FPG_cat"/>
</dbReference>
<keyword evidence="7" id="KW-0456">Lyase</keyword>
<dbReference type="GO" id="GO:0006284">
    <property type="term" value="P:base-excision repair"/>
    <property type="evidence" value="ECO:0007669"/>
    <property type="project" value="InterPro"/>
</dbReference>
<keyword evidence="13" id="KW-1185">Reference proteome</keyword>
<keyword evidence="9" id="KW-0326">Glycosidase</keyword>
<dbReference type="GO" id="GO:0008270">
    <property type="term" value="F:zinc ion binding"/>
    <property type="evidence" value="ECO:0007669"/>
    <property type="project" value="InterPro"/>
</dbReference>
<dbReference type="SUPFAM" id="SSF81624">
    <property type="entry name" value="N-terminal domain of MutM-like DNA repair proteins"/>
    <property type="match status" value="1"/>
</dbReference>
<feature type="compositionally biased region" description="Polar residues" evidence="10">
    <location>
        <begin position="395"/>
        <end position="409"/>
    </location>
</feature>
<dbReference type="InterPro" id="IPR015886">
    <property type="entry name" value="H2TH_FPG"/>
</dbReference>
<feature type="compositionally biased region" description="Acidic residues" evidence="10">
    <location>
        <begin position="364"/>
        <end position="386"/>
    </location>
</feature>
<dbReference type="OrthoDB" id="444592at2759"/>
<dbReference type="EMBL" id="ML996693">
    <property type="protein sequence ID" value="KAF2401173.1"/>
    <property type="molecule type" value="Genomic_DNA"/>
</dbReference>
<dbReference type="GO" id="GO:0003906">
    <property type="term" value="F:DNA-(apurinic or apyrimidinic site) endonuclease activity"/>
    <property type="evidence" value="ECO:0007669"/>
    <property type="project" value="InterPro"/>
</dbReference>
<feature type="domain" description="Formamidopyrimidine-DNA glycosylase catalytic" evidence="11">
    <location>
        <begin position="2"/>
        <end position="132"/>
    </location>
</feature>
<evidence type="ECO:0000256" key="2">
    <source>
        <dbReference type="ARBA" id="ARBA00009409"/>
    </source>
</evidence>
<dbReference type="CDD" id="cd08972">
    <property type="entry name" value="PF_Nei_N"/>
    <property type="match status" value="1"/>
</dbReference>
<evidence type="ECO:0000313" key="12">
    <source>
        <dbReference type="EMBL" id="KAF2401173.1"/>
    </source>
</evidence>
<evidence type="ECO:0000256" key="3">
    <source>
        <dbReference type="ARBA" id="ARBA00022763"/>
    </source>
</evidence>
<dbReference type="GO" id="GO:0003684">
    <property type="term" value="F:damaged DNA binding"/>
    <property type="evidence" value="ECO:0007669"/>
    <property type="project" value="InterPro"/>
</dbReference>
<dbReference type="Pfam" id="PF06831">
    <property type="entry name" value="H2TH"/>
    <property type="match status" value="1"/>
</dbReference>
<evidence type="ECO:0000256" key="6">
    <source>
        <dbReference type="ARBA" id="ARBA00023204"/>
    </source>
</evidence>
<evidence type="ECO:0000256" key="9">
    <source>
        <dbReference type="ARBA" id="ARBA00023295"/>
    </source>
</evidence>
<dbReference type="InterPro" id="IPR035937">
    <property type="entry name" value="FPG_N"/>
</dbReference>
<dbReference type="SMART" id="SM00898">
    <property type="entry name" value="Fapy_DNA_glyco"/>
    <property type="match status" value="1"/>
</dbReference>
<feature type="compositionally biased region" description="Basic and acidic residues" evidence="10">
    <location>
        <begin position="418"/>
        <end position="434"/>
    </location>
</feature>
<feature type="compositionally biased region" description="Basic and acidic residues" evidence="10">
    <location>
        <begin position="297"/>
        <end position="309"/>
    </location>
</feature>
<evidence type="ECO:0000256" key="4">
    <source>
        <dbReference type="ARBA" id="ARBA00022801"/>
    </source>
</evidence>
<dbReference type="SMART" id="SM01232">
    <property type="entry name" value="H2TH"/>
    <property type="match status" value="1"/>
</dbReference>
<protein>
    <recommendedName>
        <fullName evidence="11">Formamidopyrimidine-DNA glycosylase catalytic domain-containing protein</fullName>
    </recommendedName>
</protein>
<reference evidence="12" key="1">
    <citation type="journal article" date="2020" name="Stud. Mycol.">
        <title>101 Dothideomycetes genomes: a test case for predicting lifestyles and emergence of pathogens.</title>
        <authorList>
            <person name="Haridas S."/>
            <person name="Albert R."/>
            <person name="Binder M."/>
            <person name="Bloem J."/>
            <person name="Labutti K."/>
            <person name="Salamov A."/>
            <person name="Andreopoulos B."/>
            <person name="Baker S."/>
            <person name="Barry K."/>
            <person name="Bills G."/>
            <person name="Bluhm B."/>
            <person name="Cannon C."/>
            <person name="Castanera R."/>
            <person name="Culley D."/>
            <person name="Daum C."/>
            <person name="Ezra D."/>
            <person name="Gonzalez J."/>
            <person name="Henrissat B."/>
            <person name="Kuo A."/>
            <person name="Liang C."/>
            <person name="Lipzen A."/>
            <person name="Lutzoni F."/>
            <person name="Magnuson J."/>
            <person name="Mondo S."/>
            <person name="Nolan M."/>
            <person name="Ohm R."/>
            <person name="Pangilinan J."/>
            <person name="Park H.-J."/>
            <person name="Ramirez L."/>
            <person name="Alfaro M."/>
            <person name="Sun H."/>
            <person name="Tritt A."/>
            <person name="Yoshinaga Y."/>
            <person name="Zwiers L.-H."/>
            <person name="Turgeon B."/>
            <person name="Goodwin S."/>
            <person name="Spatafora J."/>
            <person name="Crous P."/>
            <person name="Grigoriev I."/>
        </authorList>
    </citation>
    <scope>NUCLEOTIDE SEQUENCE</scope>
    <source>
        <strain evidence="12">CBS 262.69</strain>
    </source>
</reference>
<dbReference type="Gene3D" id="3.20.190.10">
    <property type="entry name" value="MutM-like, N-terminal"/>
    <property type="match status" value="1"/>
</dbReference>
<organism evidence="12 13">
    <name type="scientific">Trichodelitschia bisporula</name>
    <dbReference type="NCBI Taxonomy" id="703511"/>
    <lineage>
        <taxon>Eukaryota</taxon>
        <taxon>Fungi</taxon>
        <taxon>Dikarya</taxon>
        <taxon>Ascomycota</taxon>
        <taxon>Pezizomycotina</taxon>
        <taxon>Dothideomycetes</taxon>
        <taxon>Dothideomycetes incertae sedis</taxon>
        <taxon>Phaeotrichales</taxon>
        <taxon>Phaeotrichaceae</taxon>
        <taxon>Trichodelitschia</taxon>
    </lineage>
</organism>